<sequence length="245" mass="28129">MVIVKTRNDTVDELLCSAAINHGTMATRSDSDPESAKGIDKAHNLDTDSSNVRKINAIKTKIEIILQNKSNYYTIFDLDPTCSDSDIKQSYKNTAKLIHPDKCALPQAEEAFKVASNAFEILSSTTKRKDYDAQLLRKLNMEQHKNSPIISGSTKLYTQRYAYNSAQNANIRKEFADDYTNYSTRKKFTSRSRRREKTRDAKSSSTERKQKYRNSPKVTRRGTRRILIFNQVRELYKIAGLRRPS</sequence>
<dbReference type="AlphaFoldDB" id="A0A2T9YX76"/>
<reference evidence="3 4" key="1">
    <citation type="journal article" date="2018" name="MBio">
        <title>Comparative Genomics Reveals the Core Gene Toolbox for the Fungus-Insect Symbiosis.</title>
        <authorList>
            <person name="Wang Y."/>
            <person name="Stata M."/>
            <person name="Wang W."/>
            <person name="Stajich J.E."/>
            <person name="White M.M."/>
            <person name="Moncalvo J.M."/>
        </authorList>
    </citation>
    <scope>NUCLEOTIDE SEQUENCE [LARGE SCALE GENOMIC DNA]</scope>
    <source>
        <strain evidence="3 4">SWE-8-4</strain>
    </source>
</reference>
<protein>
    <recommendedName>
        <fullName evidence="2">J domain-containing protein</fullName>
    </recommendedName>
</protein>
<feature type="region of interest" description="Disordered" evidence="1">
    <location>
        <begin position="186"/>
        <end position="220"/>
    </location>
</feature>
<accession>A0A2T9YX76</accession>
<name>A0A2T9YX76_9FUNG</name>
<dbReference type="STRING" id="133385.A0A2T9YX76"/>
<dbReference type="CDD" id="cd06257">
    <property type="entry name" value="DnaJ"/>
    <property type="match status" value="1"/>
</dbReference>
<dbReference type="OrthoDB" id="1507364at2759"/>
<dbReference type="PANTHER" id="PTHR43908:SF3">
    <property type="entry name" value="AT29763P-RELATED"/>
    <property type="match status" value="1"/>
</dbReference>
<dbReference type="PRINTS" id="PR00625">
    <property type="entry name" value="JDOMAIN"/>
</dbReference>
<keyword evidence="4" id="KW-1185">Reference proteome</keyword>
<dbReference type="SUPFAM" id="SSF46565">
    <property type="entry name" value="Chaperone J-domain"/>
    <property type="match status" value="1"/>
</dbReference>
<dbReference type="Gene3D" id="1.10.287.110">
    <property type="entry name" value="DnaJ domain"/>
    <property type="match status" value="1"/>
</dbReference>
<dbReference type="GO" id="GO:0005789">
    <property type="term" value="C:endoplasmic reticulum membrane"/>
    <property type="evidence" value="ECO:0007669"/>
    <property type="project" value="TreeGrafter"/>
</dbReference>
<evidence type="ECO:0000313" key="3">
    <source>
        <dbReference type="EMBL" id="PVU96896.1"/>
    </source>
</evidence>
<dbReference type="PROSITE" id="PS50076">
    <property type="entry name" value="DNAJ_2"/>
    <property type="match status" value="1"/>
</dbReference>
<comment type="caution">
    <text evidence="3">The sequence shown here is derived from an EMBL/GenBank/DDBJ whole genome shotgun (WGS) entry which is preliminary data.</text>
</comment>
<feature type="domain" description="J" evidence="2">
    <location>
        <begin position="71"/>
        <end position="135"/>
    </location>
</feature>
<dbReference type="PANTHER" id="PTHR43908">
    <property type="entry name" value="AT29763P-RELATED"/>
    <property type="match status" value="1"/>
</dbReference>
<evidence type="ECO:0000259" key="2">
    <source>
        <dbReference type="PROSITE" id="PS50076"/>
    </source>
</evidence>
<dbReference type="GO" id="GO:0030544">
    <property type="term" value="F:Hsp70 protein binding"/>
    <property type="evidence" value="ECO:0007669"/>
    <property type="project" value="TreeGrafter"/>
</dbReference>
<evidence type="ECO:0000256" key="1">
    <source>
        <dbReference type="SAM" id="MobiDB-lite"/>
    </source>
</evidence>
<dbReference type="SMART" id="SM00271">
    <property type="entry name" value="DnaJ"/>
    <property type="match status" value="1"/>
</dbReference>
<feature type="compositionally biased region" description="Basic residues" evidence="1">
    <location>
        <begin position="210"/>
        <end position="220"/>
    </location>
</feature>
<dbReference type="GO" id="GO:0071218">
    <property type="term" value="P:cellular response to misfolded protein"/>
    <property type="evidence" value="ECO:0007669"/>
    <property type="project" value="TreeGrafter"/>
</dbReference>
<gene>
    <name evidence="3" type="ORF">BB561_000903</name>
</gene>
<dbReference type="Pfam" id="PF00226">
    <property type="entry name" value="DnaJ"/>
    <property type="match status" value="1"/>
</dbReference>
<dbReference type="InterPro" id="IPR036869">
    <property type="entry name" value="J_dom_sf"/>
</dbReference>
<feature type="compositionally biased region" description="Basic residues" evidence="1">
    <location>
        <begin position="186"/>
        <end position="196"/>
    </location>
</feature>
<dbReference type="InterPro" id="IPR001623">
    <property type="entry name" value="DnaJ_domain"/>
</dbReference>
<dbReference type="Proteomes" id="UP000245383">
    <property type="component" value="Unassembled WGS sequence"/>
</dbReference>
<organism evidence="3 4">
    <name type="scientific">Smittium simulii</name>
    <dbReference type="NCBI Taxonomy" id="133385"/>
    <lineage>
        <taxon>Eukaryota</taxon>
        <taxon>Fungi</taxon>
        <taxon>Fungi incertae sedis</taxon>
        <taxon>Zoopagomycota</taxon>
        <taxon>Kickxellomycotina</taxon>
        <taxon>Harpellomycetes</taxon>
        <taxon>Harpellales</taxon>
        <taxon>Legeriomycetaceae</taxon>
        <taxon>Smittium</taxon>
    </lineage>
</organism>
<proteinExistence type="predicted"/>
<dbReference type="EMBL" id="MBFR01000022">
    <property type="protein sequence ID" value="PVU96896.1"/>
    <property type="molecule type" value="Genomic_DNA"/>
</dbReference>
<feature type="compositionally biased region" description="Basic and acidic residues" evidence="1">
    <location>
        <begin position="197"/>
        <end position="209"/>
    </location>
</feature>
<dbReference type="InterPro" id="IPR051100">
    <property type="entry name" value="DnaJ_subfamily_B/C"/>
</dbReference>
<evidence type="ECO:0000313" key="4">
    <source>
        <dbReference type="Proteomes" id="UP000245383"/>
    </source>
</evidence>